<feature type="compositionally biased region" description="Polar residues" evidence="5">
    <location>
        <begin position="29"/>
        <end position="51"/>
    </location>
</feature>
<dbReference type="Proteomes" id="UP000053719">
    <property type="component" value="Unassembled WGS sequence"/>
</dbReference>
<name>A0A0V8E4E6_LACLL</name>
<keyword evidence="2" id="KW-0964">Secreted</keyword>
<evidence type="ECO:0000256" key="5">
    <source>
        <dbReference type="SAM" id="MobiDB-lite"/>
    </source>
</evidence>
<keyword evidence="6" id="KW-0472">Membrane</keyword>
<sequence>MQTVTYVYTKNNVTPSPKPDDYSDIPESIKNNRNGNKNESTSENKNILPQTGDNEGLSMIGMISGLFLIFGTIVVILFKRKRQD</sequence>
<feature type="compositionally biased region" description="Low complexity" evidence="5">
    <location>
        <begin position="1"/>
        <end position="14"/>
    </location>
</feature>
<evidence type="ECO:0000256" key="3">
    <source>
        <dbReference type="ARBA" id="ARBA00022729"/>
    </source>
</evidence>
<organism evidence="8 9">
    <name type="scientific">Lactococcus lactis subsp. lactis</name>
    <name type="common">Streptococcus lactis</name>
    <dbReference type="NCBI Taxonomy" id="1360"/>
    <lineage>
        <taxon>Bacteria</taxon>
        <taxon>Bacillati</taxon>
        <taxon>Bacillota</taxon>
        <taxon>Bacilli</taxon>
        <taxon>Lactobacillales</taxon>
        <taxon>Streptococcaceae</taxon>
        <taxon>Lactococcus</taxon>
    </lineage>
</organism>
<keyword evidence="4" id="KW-0572">Peptidoglycan-anchor</keyword>
<evidence type="ECO:0000313" key="9">
    <source>
        <dbReference type="Proteomes" id="UP000053719"/>
    </source>
</evidence>
<feature type="domain" description="Gram-positive cocci surface proteins LPxTG" evidence="7">
    <location>
        <begin position="48"/>
        <end position="84"/>
    </location>
</feature>
<keyword evidence="1" id="KW-0134">Cell wall</keyword>
<dbReference type="PROSITE" id="PS50847">
    <property type="entry name" value="GRAM_POS_ANCHORING"/>
    <property type="match status" value="1"/>
</dbReference>
<protein>
    <submittedName>
        <fullName evidence="8">Putative internalin</fullName>
    </submittedName>
</protein>
<gene>
    <name evidence="8" type="ORF">M20_1378</name>
</gene>
<keyword evidence="6" id="KW-1133">Transmembrane helix</keyword>
<evidence type="ECO:0000256" key="1">
    <source>
        <dbReference type="ARBA" id="ARBA00022512"/>
    </source>
</evidence>
<feature type="transmembrane region" description="Helical" evidence="6">
    <location>
        <begin position="57"/>
        <end position="78"/>
    </location>
</feature>
<dbReference type="InterPro" id="IPR019931">
    <property type="entry name" value="LPXTG_anchor"/>
</dbReference>
<keyword evidence="3" id="KW-0732">Signal</keyword>
<comment type="caution">
    <text evidence="8">The sequence shown here is derived from an EMBL/GenBank/DDBJ whole genome shotgun (WGS) entry which is preliminary data.</text>
</comment>
<dbReference type="NCBIfam" id="TIGR01167">
    <property type="entry name" value="LPXTG_anchor"/>
    <property type="match status" value="1"/>
</dbReference>
<feature type="region of interest" description="Disordered" evidence="5">
    <location>
        <begin position="1"/>
        <end position="51"/>
    </location>
</feature>
<evidence type="ECO:0000313" key="8">
    <source>
        <dbReference type="EMBL" id="KSU20686.1"/>
    </source>
</evidence>
<keyword evidence="6" id="KW-0812">Transmembrane</keyword>
<evidence type="ECO:0000256" key="6">
    <source>
        <dbReference type="SAM" id="Phobius"/>
    </source>
</evidence>
<evidence type="ECO:0000256" key="4">
    <source>
        <dbReference type="ARBA" id="ARBA00023088"/>
    </source>
</evidence>
<dbReference type="EMBL" id="LKLU01000082">
    <property type="protein sequence ID" value="KSU20686.1"/>
    <property type="molecule type" value="Genomic_DNA"/>
</dbReference>
<dbReference type="AlphaFoldDB" id="A0A0V8E4E6"/>
<accession>A0A0V8E4E6</accession>
<dbReference type="Pfam" id="PF00746">
    <property type="entry name" value="Gram_pos_anchor"/>
    <property type="match status" value="1"/>
</dbReference>
<proteinExistence type="predicted"/>
<reference evidence="9" key="1">
    <citation type="submission" date="2015-10" db="EMBL/GenBank/DDBJ databases">
        <title>Draft Genome Sequences of 11 Lactococcus lactis subspecies cremoris strains.</title>
        <authorList>
            <person name="Wels M."/>
            <person name="Backus L."/>
            <person name="Boekhorst J."/>
            <person name="Dijkstra A."/>
            <person name="Beerthuizen M."/>
            <person name="Kelly W."/>
            <person name="Siezen R."/>
            <person name="Bachmann H."/>
            <person name="Van Hijum S."/>
        </authorList>
    </citation>
    <scope>NUCLEOTIDE SEQUENCE [LARGE SCALE GENOMIC DNA]</scope>
    <source>
        <strain evidence="9">M20</strain>
    </source>
</reference>
<evidence type="ECO:0000259" key="7">
    <source>
        <dbReference type="PROSITE" id="PS50847"/>
    </source>
</evidence>
<evidence type="ECO:0000256" key="2">
    <source>
        <dbReference type="ARBA" id="ARBA00022525"/>
    </source>
</evidence>
<dbReference type="PATRIC" id="fig|1360.114.peg.524"/>